<sequence length="307" mass="34683">MDGQEERTIQAFKDMLRDCIFDLGGSWVDHFPLIEFAYNNSYNSSIGMVPFEALYGRRCRSRIGWFKAVYGVWLGSWDDLRSTVDWRCPSRLGPDLGRDTLPTTIDISGSGSGAAVGDNGAPLAVFEITNHNFYDHGDFTNFASPSKCSACKCQGCKVDVTVEATTKQNNITIDNPSTAFKDKQKIKFFSPKEWKNYSFEGFNISNKDPKKLTKLIDDYSEWITDGLLKLHASSIPTGLPWHLVDEVYIPINYGDEFHWVLAVVILKERHIQVYDSMSGRRCSRPSSEIKKLAKILPTYLNVSGFLD</sequence>
<evidence type="ECO:0000313" key="6">
    <source>
        <dbReference type="Proteomes" id="UP000222542"/>
    </source>
</evidence>
<dbReference type="InterPro" id="IPR038765">
    <property type="entry name" value="Papain-like_cys_pep_sf"/>
</dbReference>
<dbReference type="GO" id="GO:0008234">
    <property type="term" value="F:cysteine-type peptidase activity"/>
    <property type="evidence" value="ECO:0007669"/>
    <property type="project" value="InterPro"/>
</dbReference>
<comment type="similarity">
    <text evidence="1">Belongs to the peptidase C48 family.</text>
</comment>
<proteinExistence type="inferred from homology"/>
<feature type="domain" description="Ubiquitin-like protease family profile" evidence="4">
    <location>
        <begin position="163"/>
        <end position="307"/>
    </location>
</feature>
<dbReference type="InterPro" id="IPR012337">
    <property type="entry name" value="RNaseH-like_sf"/>
</dbReference>
<name>A0A2G2YWI9_CAPAN</name>
<dbReference type="Gene3D" id="3.30.420.10">
    <property type="entry name" value="Ribonuclease H-like superfamily/Ribonuclease H"/>
    <property type="match status" value="1"/>
</dbReference>
<dbReference type="Gene3D" id="3.40.395.10">
    <property type="entry name" value="Adenoviral Proteinase, Chain A"/>
    <property type="match status" value="1"/>
</dbReference>
<reference evidence="5 6" key="1">
    <citation type="journal article" date="2014" name="Nat. Genet.">
        <title>Genome sequence of the hot pepper provides insights into the evolution of pungency in Capsicum species.</title>
        <authorList>
            <person name="Kim S."/>
            <person name="Park M."/>
            <person name="Yeom S.I."/>
            <person name="Kim Y.M."/>
            <person name="Lee J.M."/>
            <person name="Lee H.A."/>
            <person name="Seo E."/>
            <person name="Choi J."/>
            <person name="Cheong K."/>
            <person name="Kim K.T."/>
            <person name="Jung K."/>
            <person name="Lee G.W."/>
            <person name="Oh S.K."/>
            <person name="Bae C."/>
            <person name="Kim S.B."/>
            <person name="Lee H.Y."/>
            <person name="Kim S.Y."/>
            <person name="Kim M.S."/>
            <person name="Kang B.C."/>
            <person name="Jo Y.D."/>
            <person name="Yang H.B."/>
            <person name="Jeong H.J."/>
            <person name="Kang W.H."/>
            <person name="Kwon J.K."/>
            <person name="Shin C."/>
            <person name="Lim J.Y."/>
            <person name="Park J.H."/>
            <person name="Huh J.H."/>
            <person name="Kim J.S."/>
            <person name="Kim B.D."/>
            <person name="Cohen O."/>
            <person name="Paran I."/>
            <person name="Suh M.C."/>
            <person name="Lee S.B."/>
            <person name="Kim Y.K."/>
            <person name="Shin Y."/>
            <person name="Noh S.J."/>
            <person name="Park J."/>
            <person name="Seo Y.S."/>
            <person name="Kwon S.Y."/>
            <person name="Kim H.A."/>
            <person name="Park J.M."/>
            <person name="Kim H.J."/>
            <person name="Choi S.B."/>
            <person name="Bosland P.W."/>
            <person name="Reeves G."/>
            <person name="Jo S.H."/>
            <person name="Lee B.W."/>
            <person name="Cho H.T."/>
            <person name="Choi H.S."/>
            <person name="Lee M.S."/>
            <person name="Yu Y."/>
            <person name="Do Choi Y."/>
            <person name="Park B.S."/>
            <person name="van Deynze A."/>
            <person name="Ashrafi H."/>
            <person name="Hill T."/>
            <person name="Kim W.T."/>
            <person name="Pai H.S."/>
            <person name="Ahn H.K."/>
            <person name="Yeam I."/>
            <person name="Giovannoni J.J."/>
            <person name="Rose J.K."/>
            <person name="Sorensen I."/>
            <person name="Lee S.J."/>
            <person name="Kim R.W."/>
            <person name="Choi I.Y."/>
            <person name="Choi B.S."/>
            <person name="Lim J.S."/>
            <person name="Lee Y.H."/>
            <person name="Choi D."/>
        </authorList>
    </citation>
    <scope>NUCLEOTIDE SEQUENCE [LARGE SCALE GENOMIC DNA]</scope>
    <source>
        <strain evidence="6">cv. CM334</strain>
    </source>
</reference>
<keyword evidence="2" id="KW-0645">Protease</keyword>
<evidence type="ECO:0000259" key="4">
    <source>
        <dbReference type="PROSITE" id="PS50600"/>
    </source>
</evidence>
<dbReference type="GO" id="GO:0003676">
    <property type="term" value="F:nucleic acid binding"/>
    <property type="evidence" value="ECO:0007669"/>
    <property type="project" value="InterPro"/>
</dbReference>
<accession>A0A2G2YWI9</accession>
<evidence type="ECO:0000256" key="2">
    <source>
        <dbReference type="ARBA" id="ARBA00022670"/>
    </source>
</evidence>
<dbReference type="Proteomes" id="UP000222542">
    <property type="component" value="Unassembled WGS sequence"/>
</dbReference>
<dbReference type="Pfam" id="PF02902">
    <property type="entry name" value="Peptidase_C48"/>
    <property type="match status" value="1"/>
</dbReference>
<organism evidence="5 6">
    <name type="scientific">Capsicum annuum</name>
    <name type="common">Capsicum pepper</name>
    <dbReference type="NCBI Taxonomy" id="4072"/>
    <lineage>
        <taxon>Eukaryota</taxon>
        <taxon>Viridiplantae</taxon>
        <taxon>Streptophyta</taxon>
        <taxon>Embryophyta</taxon>
        <taxon>Tracheophyta</taxon>
        <taxon>Spermatophyta</taxon>
        <taxon>Magnoliopsida</taxon>
        <taxon>eudicotyledons</taxon>
        <taxon>Gunneridae</taxon>
        <taxon>Pentapetalae</taxon>
        <taxon>asterids</taxon>
        <taxon>lamiids</taxon>
        <taxon>Solanales</taxon>
        <taxon>Solanaceae</taxon>
        <taxon>Solanoideae</taxon>
        <taxon>Capsiceae</taxon>
        <taxon>Capsicum</taxon>
    </lineage>
</organism>
<dbReference type="EMBL" id="AYRZ02000008">
    <property type="protein sequence ID" value="PHT74137.1"/>
    <property type="molecule type" value="Genomic_DNA"/>
</dbReference>
<evidence type="ECO:0000256" key="1">
    <source>
        <dbReference type="ARBA" id="ARBA00005234"/>
    </source>
</evidence>
<evidence type="ECO:0000313" key="5">
    <source>
        <dbReference type="EMBL" id="PHT74137.1"/>
    </source>
</evidence>
<dbReference type="InterPro" id="IPR003653">
    <property type="entry name" value="Peptidase_C48_C"/>
</dbReference>
<comment type="caution">
    <text evidence="5">The sequence shown here is derived from an EMBL/GenBank/DDBJ whole genome shotgun (WGS) entry which is preliminary data.</text>
</comment>
<dbReference type="PANTHER" id="PTHR31470:SF46">
    <property type="entry name" value="ULP1 PROTEASE FAMILY, C-TERMINAL CATALYTIC DOMAIN CONTAINING PROTEIN"/>
    <property type="match status" value="1"/>
</dbReference>
<dbReference type="SUPFAM" id="SSF54001">
    <property type="entry name" value="Cysteine proteinases"/>
    <property type="match status" value="1"/>
</dbReference>
<dbReference type="SUPFAM" id="SSF53098">
    <property type="entry name" value="Ribonuclease H-like"/>
    <property type="match status" value="1"/>
</dbReference>
<dbReference type="PROSITE" id="PS50600">
    <property type="entry name" value="ULP_PROTEASE"/>
    <property type="match status" value="1"/>
</dbReference>
<protein>
    <recommendedName>
        <fullName evidence="4">Ubiquitin-like protease family profile domain-containing protein</fullName>
    </recommendedName>
</protein>
<keyword evidence="3" id="KW-0378">Hydrolase</keyword>
<gene>
    <name evidence="5" type="ORF">T459_21414</name>
</gene>
<evidence type="ECO:0000256" key="3">
    <source>
        <dbReference type="ARBA" id="ARBA00022801"/>
    </source>
</evidence>
<dbReference type="InterPro" id="IPR036397">
    <property type="entry name" value="RNaseH_sf"/>
</dbReference>
<reference evidence="5 6" key="2">
    <citation type="journal article" date="2017" name="Genome Biol.">
        <title>New reference genome sequences of hot pepper reveal the massive evolution of plant disease-resistance genes by retroduplication.</title>
        <authorList>
            <person name="Kim S."/>
            <person name="Park J."/>
            <person name="Yeom S.I."/>
            <person name="Kim Y.M."/>
            <person name="Seo E."/>
            <person name="Kim K.T."/>
            <person name="Kim M.S."/>
            <person name="Lee J.M."/>
            <person name="Cheong K."/>
            <person name="Shin H.S."/>
            <person name="Kim S.B."/>
            <person name="Han K."/>
            <person name="Lee J."/>
            <person name="Park M."/>
            <person name="Lee H.A."/>
            <person name="Lee H.Y."/>
            <person name="Lee Y."/>
            <person name="Oh S."/>
            <person name="Lee J.H."/>
            <person name="Choi E."/>
            <person name="Choi E."/>
            <person name="Lee S.E."/>
            <person name="Jeon J."/>
            <person name="Kim H."/>
            <person name="Choi G."/>
            <person name="Song H."/>
            <person name="Lee J."/>
            <person name="Lee S.C."/>
            <person name="Kwon J.K."/>
            <person name="Lee H.Y."/>
            <person name="Koo N."/>
            <person name="Hong Y."/>
            <person name="Kim R.W."/>
            <person name="Kang W.H."/>
            <person name="Huh J.H."/>
            <person name="Kang B.C."/>
            <person name="Yang T.J."/>
            <person name="Lee Y.H."/>
            <person name="Bennetzen J.L."/>
            <person name="Choi D."/>
        </authorList>
    </citation>
    <scope>NUCLEOTIDE SEQUENCE [LARGE SCALE GENOMIC DNA]</scope>
    <source>
        <strain evidence="6">cv. CM334</strain>
    </source>
</reference>
<dbReference type="AlphaFoldDB" id="A0A2G2YWI9"/>
<dbReference type="PANTHER" id="PTHR31470">
    <property type="entry name" value="CYSTEINE PROTEINASES SUPERFAMILY PROTEIN-RELATED-RELATED"/>
    <property type="match status" value="1"/>
</dbReference>
<dbReference type="GO" id="GO:0006508">
    <property type="term" value="P:proteolysis"/>
    <property type="evidence" value="ECO:0007669"/>
    <property type="project" value="UniProtKB-KW"/>
</dbReference>
<dbReference type="Gramene" id="PHT74137">
    <property type="protein sequence ID" value="PHT74137"/>
    <property type="gene ID" value="T459_21414"/>
</dbReference>
<keyword evidence="6" id="KW-1185">Reference proteome</keyword>